<keyword evidence="2" id="KW-1185">Reference proteome</keyword>
<dbReference type="OrthoDB" id="6455111at2759"/>
<dbReference type="Proteomes" id="UP000887013">
    <property type="component" value="Unassembled WGS sequence"/>
</dbReference>
<evidence type="ECO:0000313" key="2">
    <source>
        <dbReference type="Proteomes" id="UP000887013"/>
    </source>
</evidence>
<evidence type="ECO:0000313" key="1">
    <source>
        <dbReference type="EMBL" id="GFT31787.1"/>
    </source>
</evidence>
<dbReference type="EMBL" id="BMAW01061561">
    <property type="protein sequence ID" value="GFT31787.1"/>
    <property type="molecule type" value="Genomic_DNA"/>
</dbReference>
<accession>A0A8X6NU28</accession>
<proteinExistence type="predicted"/>
<gene>
    <name evidence="1" type="ORF">NPIL_657741</name>
</gene>
<protein>
    <submittedName>
        <fullName evidence="1">Uncharacterized protein</fullName>
    </submittedName>
</protein>
<comment type="caution">
    <text evidence="1">The sequence shown here is derived from an EMBL/GenBank/DDBJ whole genome shotgun (WGS) entry which is preliminary data.</text>
</comment>
<organism evidence="1 2">
    <name type="scientific">Nephila pilipes</name>
    <name type="common">Giant wood spider</name>
    <name type="synonym">Nephila maculata</name>
    <dbReference type="NCBI Taxonomy" id="299642"/>
    <lineage>
        <taxon>Eukaryota</taxon>
        <taxon>Metazoa</taxon>
        <taxon>Ecdysozoa</taxon>
        <taxon>Arthropoda</taxon>
        <taxon>Chelicerata</taxon>
        <taxon>Arachnida</taxon>
        <taxon>Araneae</taxon>
        <taxon>Araneomorphae</taxon>
        <taxon>Entelegynae</taxon>
        <taxon>Araneoidea</taxon>
        <taxon>Nephilidae</taxon>
        <taxon>Nephila</taxon>
    </lineage>
</organism>
<dbReference type="AlphaFoldDB" id="A0A8X6NU28"/>
<reference evidence="1" key="1">
    <citation type="submission" date="2020-08" db="EMBL/GenBank/DDBJ databases">
        <title>Multicomponent nature underlies the extraordinary mechanical properties of spider dragline silk.</title>
        <authorList>
            <person name="Kono N."/>
            <person name="Nakamura H."/>
            <person name="Mori M."/>
            <person name="Yoshida Y."/>
            <person name="Ohtoshi R."/>
            <person name="Malay A.D."/>
            <person name="Moran D.A.P."/>
            <person name="Tomita M."/>
            <person name="Numata K."/>
            <person name="Arakawa K."/>
        </authorList>
    </citation>
    <scope>NUCLEOTIDE SEQUENCE</scope>
</reference>
<name>A0A8X6NU28_NEPPI</name>
<sequence length="194" mass="22713">MNTGFHAWDPYQRHGLIRRHFRVCPPYKSRLRSKSCHSIALYDKMKDEVTFGHVVFNYRSPNLTEFMDFFVQFQQHLNSLQPSEIIPIISFRQSILEQMEQLLPNCDVLDLPNFHGLVYVEPGEFKDDAMQAAAERGHGAVLQAIWTEYGKLKLYLLDRAAWDTMGRQTVAPWIKLSQTVLDSLYEERFPNTIF</sequence>